<keyword evidence="4" id="KW-1185">Reference proteome</keyword>
<evidence type="ECO:0000256" key="1">
    <source>
        <dbReference type="SAM" id="Phobius"/>
    </source>
</evidence>
<evidence type="ECO:0000313" key="4">
    <source>
        <dbReference type="Proteomes" id="UP001642409"/>
    </source>
</evidence>
<organism evidence="2">
    <name type="scientific">Hexamita inflata</name>
    <dbReference type="NCBI Taxonomy" id="28002"/>
    <lineage>
        <taxon>Eukaryota</taxon>
        <taxon>Metamonada</taxon>
        <taxon>Diplomonadida</taxon>
        <taxon>Hexamitidae</taxon>
        <taxon>Hexamitinae</taxon>
        <taxon>Hexamita</taxon>
    </lineage>
</organism>
<comment type="caution">
    <text evidence="2">The sequence shown here is derived from an EMBL/GenBank/DDBJ whole genome shotgun (WGS) entry which is preliminary data.</text>
</comment>
<keyword evidence="1" id="KW-0812">Transmembrane</keyword>
<evidence type="ECO:0000313" key="2">
    <source>
        <dbReference type="EMBL" id="CAI9954752.1"/>
    </source>
</evidence>
<gene>
    <name evidence="2" type="ORF">HINF_LOCUS42397</name>
    <name evidence="3" type="ORF">HINF_LOCUS53660</name>
</gene>
<accession>A0AA86QJF3</accession>
<reference evidence="3 4" key="2">
    <citation type="submission" date="2024-07" db="EMBL/GenBank/DDBJ databases">
        <authorList>
            <person name="Akdeniz Z."/>
        </authorList>
    </citation>
    <scope>NUCLEOTIDE SEQUENCE [LARGE SCALE GENOMIC DNA]</scope>
</reference>
<feature type="transmembrane region" description="Helical" evidence="1">
    <location>
        <begin position="876"/>
        <end position="900"/>
    </location>
</feature>
<evidence type="ECO:0000313" key="3">
    <source>
        <dbReference type="EMBL" id="CAL6068763.1"/>
    </source>
</evidence>
<dbReference type="EMBL" id="CATOUU010000850">
    <property type="protein sequence ID" value="CAI9954752.1"/>
    <property type="molecule type" value="Genomic_DNA"/>
</dbReference>
<proteinExistence type="predicted"/>
<sequence length="901" mass="103664">MLIVLAQVIKQQQSNIEQQAQSLSQILDQSVNQFKTILNIESISDFFKPIPNYNMQPGALVPINKKKWNQLMNVTKLAHQDLLNYLDVHKQPCHVRRPVNAKEMDIFNGRIVDLNNVDVIQEDETCEDSTFLEAMKNTTFTSQFPITVNSSRVSNRYSSVFLADLTTDNQYRYPASGNGFDDVTCFKDQFAQIQQIIIGFGSESNDLLRVRQKVVTQDINITKTYSNNYEFEDRCIDRSVRVFVQGTQQIYNQAPQNLSVKEIKDFLSSTQLIDPTVEQIISALDQIKQEVKSNQQKSILLNNISSSDTFRPTEVLILASCVDTFQIRFLQTVLKKHQSLFDALSNMNIHVDFKAPSSSPKTNNCQDLKFVINKGGVFDQINNESQPQSFRIVPAQKDEFGQISFAFCSKTDKYLICSKIPQYWFLIQPSAQILFENFGQALIMNRDNLLIYVDSFNQNVGQQFGWYLGSDINQSTLNIIQSNVTATFRLFDTMLLSTQMDNNLIYMIYLRLPNSYTSVQPNPSVGGLIKFNASNLCFNLSFYDQQCINKLNIYFPQDYIGSNPLSPHDSIYMKGVTMTVEISQKLATFLETEYDFSKTNQSTYYSIFKEAISDAARFFIALSQQRSYDTIKNTYDMVKNYFDDILYVGRTTVSGPMALYPDNKMTQNTFKTIHNISLTTIIDNVVSNTSLVLKEFRCEFYTDSGVNQDRCLFIGLPFTNFLLAQDFFVVRESSAFLLFLQNNKQILIDFDQSNLKFQLNSMSWDSLSYKCSDQDYQMINSILLNQGFGNCQYAEQTGSINYNFEVNSDMFKLKNNLIQTHHVFVPLNSSKSVMLVFKSNYMQDFEYICEQSQYQSVTRNKNNNIIKAWIQQKTPLVYTTIINTKNVIIYVIILCLIFIII</sequence>
<keyword evidence="1" id="KW-1133">Transmembrane helix</keyword>
<name>A0AA86QJF3_9EUKA</name>
<dbReference type="EMBL" id="CAXDID020000274">
    <property type="protein sequence ID" value="CAL6068763.1"/>
    <property type="molecule type" value="Genomic_DNA"/>
</dbReference>
<dbReference type="Proteomes" id="UP001642409">
    <property type="component" value="Unassembled WGS sequence"/>
</dbReference>
<keyword evidence="1" id="KW-0472">Membrane</keyword>
<reference evidence="2" key="1">
    <citation type="submission" date="2023-06" db="EMBL/GenBank/DDBJ databases">
        <authorList>
            <person name="Kurt Z."/>
        </authorList>
    </citation>
    <scope>NUCLEOTIDE SEQUENCE</scope>
</reference>
<protein>
    <submittedName>
        <fullName evidence="2">Uncharacterized protein</fullName>
    </submittedName>
</protein>
<dbReference type="AlphaFoldDB" id="A0AA86QJF3"/>